<evidence type="ECO:0000313" key="2">
    <source>
        <dbReference type="EMBL" id="QCI80010.1"/>
    </source>
</evidence>
<feature type="compositionally biased region" description="Basic residues" evidence="1">
    <location>
        <begin position="115"/>
        <end position="140"/>
    </location>
</feature>
<keyword evidence="3" id="KW-1185">Reference proteome</keyword>
<reference evidence="3" key="1">
    <citation type="submission" date="2019-04" db="EMBL/GenBank/DDBJ databases">
        <title>Complete genome sequence of Sphingomonas sp. W1-2-3.</title>
        <authorList>
            <person name="Im W.T."/>
        </authorList>
    </citation>
    <scope>NUCLEOTIDE SEQUENCE [LARGE SCALE GENOMIC DNA]</scope>
    <source>
        <strain evidence="3">W1-2-3</strain>
    </source>
</reference>
<dbReference type="EMBL" id="CP039704">
    <property type="protein sequence ID" value="QCI80010.1"/>
    <property type="molecule type" value="Genomic_DNA"/>
</dbReference>
<dbReference type="KEGG" id="hgn:E6W36_12340"/>
<dbReference type="RefSeq" id="WP_222872870.1">
    <property type="nucleotide sequence ID" value="NZ_CP039704.1"/>
</dbReference>
<evidence type="ECO:0000313" key="3">
    <source>
        <dbReference type="Proteomes" id="UP000298714"/>
    </source>
</evidence>
<protein>
    <submittedName>
        <fullName evidence="2">Uncharacterized protein</fullName>
    </submittedName>
</protein>
<dbReference type="Proteomes" id="UP000298714">
    <property type="component" value="Chromosome"/>
</dbReference>
<proteinExistence type="predicted"/>
<evidence type="ECO:0000256" key="1">
    <source>
        <dbReference type="SAM" id="MobiDB-lite"/>
    </source>
</evidence>
<accession>A0A4D7C7I0</accession>
<sequence>MWPETEKGWGMMTLFSEMASWWLRAAAMQMQYWQSASDKWQETVGKMTGMMPKVDPRDSAPTLFPKRFFRPWMPAWMKGTDADTPVGAWPMPVHDTQDEPPAAPQVAVKPERQRRQTRQPRRRPPPRLGRTRRLSPRRRQTPASRPCWTRRPRNPTIFSS</sequence>
<dbReference type="AlphaFoldDB" id="A0A4D7C7I0"/>
<feature type="region of interest" description="Disordered" evidence="1">
    <location>
        <begin position="81"/>
        <end position="160"/>
    </location>
</feature>
<name>A0A4D7C7I0_9SPHN</name>
<organism evidence="2 3">
    <name type="scientific">Hankyongella ginsenosidimutans</name>
    <dbReference type="NCBI Taxonomy" id="1763828"/>
    <lineage>
        <taxon>Bacteria</taxon>
        <taxon>Pseudomonadati</taxon>
        <taxon>Pseudomonadota</taxon>
        <taxon>Alphaproteobacteria</taxon>
        <taxon>Sphingomonadales</taxon>
        <taxon>Sphingomonadaceae</taxon>
        <taxon>Hankyongella</taxon>
    </lineage>
</organism>
<gene>
    <name evidence="2" type="ORF">E6W36_12340</name>
</gene>